<keyword evidence="3" id="KW-1185">Reference proteome</keyword>
<dbReference type="Proteomes" id="UP001184230">
    <property type="component" value="Unassembled WGS sequence"/>
</dbReference>
<keyword evidence="1" id="KW-0732">Signal</keyword>
<organism evidence="2 3">
    <name type="scientific">Variovorax soli</name>
    <dbReference type="NCBI Taxonomy" id="376815"/>
    <lineage>
        <taxon>Bacteria</taxon>
        <taxon>Pseudomonadati</taxon>
        <taxon>Pseudomonadota</taxon>
        <taxon>Betaproteobacteria</taxon>
        <taxon>Burkholderiales</taxon>
        <taxon>Comamonadaceae</taxon>
        <taxon>Variovorax</taxon>
    </lineage>
</organism>
<dbReference type="RefSeq" id="WP_309899144.1">
    <property type="nucleotide sequence ID" value="NZ_JAVDRF010000002.1"/>
</dbReference>
<proteinExistence type="predicted"/>
<reference evidence="2 3" key="1">
    <citation type="submission" date="2023-07" db="EMBL/GenBank/DDBJ databases">
        <title>Sorghum-associated microbial communities from plants grown in Nebraska, USA.</title>
        <authorList>
            <person name="Schachtman D."/>
        </authorList>
    </citation>
    <scope>NUCLEOTIDE SEQUENCE [LARGE SCALE GENOMIC DNA]</scope>
    <source>
        <strain evidence="2 3">DS1781</strain>
    </source>
</reference>
<sequence>MNRLPALVLQLGSRMALGLFLAACAPGAEAAAGEAGSAPALLAQHQKLAGQLARSPLRRPLHLESAETEGGLQGDVYAVVDHPLEQVRAALADGAQWCDMLLLHINNRRCRVSRQPEGETLTLSVVPRYDKPLDQAFELSFIRRTASDTKDYLAVKLSAEGGPLGTSNYRVTLEAVPLSDRQTFLHFGYAYDHNMVARLATMAYLATFGSHKVGFTVIGKTPEGEPDYIRGLRGLMERNAMRYFLALDAYLAGLDAPPQERTEKRLHRWFEEVKRYPVQLHEIDLAAYLELKRSDRRRDASKP</sequence>
<evidence type="ECO:0000313" key="2">
    <source>
        <dbReference type="EMBL" id="MDR6535233.1"/>
    </source>
</evidence>
<name>A0ABU1N9V9_9BURK</name>
<accession>A0ABU1N9V9</accession>
<feature type="signal peptide" evidence="1">
    <location>
        <begin position="1"/>
        <end position="30"/>
    </location>
</feature>
<gene>
    <name evidence="2" type="ORF">J2739_000993</name>
</gene>
<evidence type="ECO:0000313" key="3">
    <source>
        <dbReference type="Proteomes" id="UP001184230"/>
    </source>
</evidence>
<evidence type="ECO:0000256" key="1">
    <source>
        <dbReference type="SAM" id="SignalP"/>
    </source>
</evidence>
<dbReference type="EMBL" id="JAVDRF010000002">
    <property type="protein sequence ID" value="MDR6535233.1"/>
    <property type="molecule type" value="Genomic_DNA"/>
</dbReference>
<protein>
    <submittedName>
        <fullName evidence="2">Uncharacterized protein</fullName>
    </submittedName>
</protein>
<feature type="chain" id="PRO_5045371010" evidence="1">
    <location>
        <begin position="31"/>
        <end position="303"/>
    </location>
</feature>
<dbReference type="SUPFAM" id="SSF55961">
    <property type="entry name" value="Bet v1-like"/>
    <property type="match status" value="1"/>
</dbReference>
<comment type="caution">
    <text evidence="2">The sequence shown here is derived from an EMBL/GenBank/DDBJ whole genome shotgun (WGS) entry which is preliminary data.</text>
</comment>